<name>A0A5K3FWT6_MESCO</name>
<dbReference type="AlphaFoldDB" id="A0A5K3FWT6"/>
<protein>
    <submittedName>
        <fullName evidence="2">Uncharacterized protein</fullName>
    </submittedName>
</protein>
<reference evidence="2" key="1">
    <citation type="submission" date="2019-11" db="UniProtKB">
        <authorList>
            <consortium name="WormBaseParasite"/>
        </authorList>
    </citation>
    <scope>IDENTIFICATION</scope>
</reference>
<feature type="region of interest" description="Disordered" evidence="1">
    <location>
        <begin position="79"/>
        <end position="112"/>
    </location>
</feature>
<sequence length="112" mass="11989">MRCVESTSALVDVAIPHLLDVPSKALERLTLSAVHWTARACMRRKLNCRHRPPSPLSPSPLPPPLCLLFVVPGFPHPDDAEVHSPHCPPDRHDDASLLGGVAPGDGARSGIS</sequence>
<proteinExistence type="predicted"/>
<feature type="compositionally biased region" description="Basic and acidic residues" evidence="1">
    <location>
        <begin position="79"/>
        <end position="95"/>
    </location>
</feature>
<accession>A0A5K3FWT6</accession>
<organism evidence="2">
    <name type="scientific">Mesocestoides corti</name>
    <name type="common">Flatworm</name>
    <dbReference type="NCBI Taxonomy" id="53468"/>
    <lineage>
        <taxon>Eukaryota</taxon>
        <taxon>Metazoa</taxon>
        <taxon>Spiralia</taxon>
        <taxon>Lophotrochozoa</taxon>
        <taxon>Platyhelminthes</taxon>
        <taxon>Cestoda</taxon>
        <taxon>Eucestoda</taxon>
        <taxon>Cyclophyllidea</taxon>
        <taxon>Mesocestoididae</taxon>
        <taxon>Mesocestoides</taxon>
    </lineage>
</organism>
<dbReference type="WBParaSite" id="MCU_012634-RA">
    <property type="protein sequence ID" value="MCU_012634-RA"/>
    <property type="gene ID" value="MCU_012634"/>
</dbReference>
<evidence type="ECO:0000313" key="2">
    <source>
        <dbReference type="WBParaSite" id="MCU_012634-RA"/>
    </source>
</evidence>
<evidence type="ECO:0000256" key="1">
    <source>
        <dbReference type="SAM" id="MobiDB-lite"/>
    </source>
</evidence>